<proteinExistence type="inferred from homology"/>
<dbReference type="PANTHER" id="PTHR43781">
    <property type="entry name" value="SACCHAROPINE DEHYDROGENASE"/>
    <property type="match status" value="1"/>
</dbReference>
<accession>A0A1X1XAQ1</accession>
<sequence length="359" mass="37418">MLGHGLVKVLLFGATGAVGRSCLDVLTQAGEASVVLAGRDEARLREVATATRGDISIARLDLTDLSVVPGCDVVINCAGPSHRLSASVAGTAIAAGLPYIDPGGDQALLDRLTAAKPAVPVVLQAGVQPGLSGLLLRELAADLAGDCDDVTAWCGGLQRLTPASVLEYLASLQDGCSHPGAELRGGRIHRVDRTDRKIPPAGYFSDSVTLHPHLDAETVSVAAHLGIGNVLWMNVFDGMHTTRAMQGLALDGGQIRDADLINVSAAAKLDMFGRRPYFAIVGVAGARTVAFTCPDSYRVTGATAAYAARLVAGMPAGVLPFWRVDEPRRVLDFVTEMVPEAAVAYADHLVSPMIEEGAL</sequence>
<protein>
    <recommendedName>
        <fullName evidence="2">Saccharopine dehydrogenase NADP binding domain-containing protein</fullName>
    </recommendedName>
</protein>
<comment type="similarity">
    <text evidence="1">Belongs to the saccharopine dehydrogenase family. Enoyl reductase subfamily.</text>
</comment>
<dbReference type="Pfam" id="PF03435">
    <property type="entry name" value="Sacchrp_dh_NADP"/>
    <property type="match status" value="1"/>
</dbReference>
<dbReference type="AlphaFoldDB" id="A0A1X1XAQ1"/>
<organism evidence="3 4">
    <name type="scientific">Mycobacterium gordonae</name>
    <dbReference type="NCBI Taxonomy" id="1778"/>
    <lineage>
        <taxon>Bacteria</taxon>
        <taxon>Bacillati</taxon>
        <taxon>Actinomycetota</taxon>
        <taxon>Actinomycetes</taxon>
        <taxon>Mycobacteriales</taxon>
        <taxon>Mycobacteriaceae</taxon>
        <taxon>Mycobacterium</taxon>
    </lineage>
</organism>
<dbReference type="InterPro" id="IPR005097">
    <property type="entry name" value="Sacchrp_dh_NADP-bd"/>
</dbReference>
<name>A0A1X1XAQ1_MYCGO</name>
<evidence type="ECO:0000313" key="4">
    <source>
        <dbReference type="Proteomes" id="UP000193928"/>
    </source>
</evidence>
<evidence type="ECO:0000313" key="3">
    <source>
        <dbReference type="EMBL" id="ORV96005.1"/>
    </source>
</evidence>
<keyword evidence="4" id="KW-1185">Reference proteome</keyword>
<dbReference type="InterPro" id="IPR036291">
    <property type="entry name" value="NAD(P)-bd_dom_sf"/>
</dbReference>
<reference evidence="3 4" key="1">
    <citation type="submission" date="2016-01" db="EMBL/GenBank/DDBJ databases">
        <title>The new phylogeny of the genus Mycobacterium.</title>
        <authorList>
            <person name="Tarcisio F."/>
            <person name="Conor M."/>
            <person name="Antonella G."/>
            <person name="Elisabetta G."/>
            <person name="Giulia F.S."/>
            <person name="Sara T."/>
            <person name="Anna F."/>
            <person name="Clotilde B."/>
            <person name="Roberto B."/>
            <person name="Veronica D.S."/>
            <person name="Fabio R."/>
            <person name="Monica P."/>
            <person name="Olivier J."/>
            <person name="Enrico T."/>
            <person name="Nicola S."/>
        </authorList>
    </citation>
    <scope>NUCLEOTIDE SEQUENCE [LARGE SCALE GENOMIC DNA]</scope>
    <source>
        <strain evidence="3 4">DSM 44160</strain>
    </source>
</reference>
<evidence type="ECO:0000259" key="2">
    <source>
        <dbReference type="Pfam" id="PF03435"/>
    </source>
</evidence>
<dbReference type="Proteomes" id="UP000193928">
    <property type="component" value="Unassembled WGS sequence"/>
</dbReference>
<dbReference type="SUPFAM" id="SSF51735">
    <property type="entry name" value="NAD(P)-binding Rossmann-fold domains"/>
    <property type="match status" value="1"/>
</dbReference>
<comment type="caution">
    <text evidence="3">The sequence shown here is derived from an EMBL/GenBank/DDBJ whole genome shotgun (WGS) entry which is preliminary data.</text>
</comment>
<dbReference type="EMBL" id="LQOY01000016">
    <property type="protein sequence ID" value="ORV96005.1"/>
    <property type="molecule type" value="Genomic_DNA"/>
</dbReference>
<gene>
    <name evidence="3" type="ORF">AWC08_14050</name>
</gene>
<feature type="domain" description="Saccharopine dehydrogenase NADP binding" evidence="2">
    <location>
        <begin position="9"/>
        <end position="102"/>
    </location>
</feature>
<evidence type="ECO:0000256" key="1">
    <source>
        <dbReference type="ARBA" id="ARBA00010591"/>
    </source>
</evidence>
<dbReference type="Gene3D" id="3.40.50.720">
    <property type="entry name" value="NAD(P)-binding Rossmann-like Domain"/>
    <property type="match status" value="1"/>
</dbReference>
<dbReference type="PANTHER" id="PTHR43781:SF1">
    <property type="entry name" value="SACCHAROPINE DEHYDROGENASE"/>
    <property type="match status" value="1"/>
</dbReference>